<proteinExistence type="predicted"/>
<feature type="domain" description="DUF6606" evidence="9">
    <location>
        <begin position="18"/>
        <end position="288"/>
    </location>
</feature>
<dbReference type="Pfam" id="PF12359">
    <property type="entry name" value="DUF3645"/>
    <property type="match status" value="1"/>
</dbReference>
<evidence type="ECO:0000313" key="10">
    <source>
        <dbReference type="EMBL" id="OXA39845.1"/>
    </source>
</evidence>
<evidence type="ECO:0000259" key="9">
    <source>
        <dbReference type="Pfam" id="PF20255"/>
    </source>
</evidence>
<evidence type="ECO:0000256" key="1">
    <source>
        <dbReference type="ARBA" id="ARBA00000707"/>
    </source>
</evidence>
<keyword evidence="4" id="KW-0833">Ubl conjugation pathway</keyword>
<keyword evidence="5" id="KW-0378">Hydrolase</keyword>
<dbReference type="GO" id="GO:0004843">
    <property type="term" value="F:cysteine-type deubiquitinase activity"/>
    <property type="evidence" value="ECO:0007669"/>
    <property type="project" value="UniProtKB-EC"/>
</dbReference>
<comment type="caution">
    <text evidence="10">The sequence shown here is derived from an EMBL/GenBank/DDBJ whole genome shotgun (WGS) entry which is preliminary data.</text>
</comment>
<dbReference type="Pfam" id="PF12340">
    <property type="entry name" value="DUF3638"/>
    <property type="match status" value="1"/>
</dbReference>
<evidence type="ECO:0000256" key="5">
    <source>
        <dbReference type="ARBA" id="ARBA00022801"/>
    </source>
</evidence>
<dbReference type="EMBL" id="LNIX01000036">
    <property type="protein sequence ID" value="OXA39845.1"/>
    <property type="molecule type" value="Genomic_DNA"/>
</dbReference>
<keyword evidence="3" id="KW-0645">Protease</keyword>
<dbReference type="Proteomes" id="UP000198287">
    <property type="component" value="Unassembled WGS sequence"/>
</dbReference>
<accession>A0A226D2N4</accession>
<dbReference type="InterPro" id="IPR022099">
    <property type="entry name" value="DUF3638"/>
</dbReference>
<evidence type="ECO:0000259" key="8">
    <source>
        <dbReference type="Pfam" id="PF12359"/>
    </source>
</evidence>
<evidence type="ECO:0000256" key="3">
    <source>
        <dbReference type="ARBA" id="ARBA00022670"/>
    </source>
</evidence>
<dbReference type="OMA" id="DIMHTPM"/>
<evidence type="ECO:0000259" key="7">
    <source>
        <dbReference type="Pfam" id="PF12340"/>
    </source>
</evidence>
<feature type="domain" description="DUF3645" evidence="8">
    <location>
        <begin position="2207"/>
        <end position="2239"/>
    </location>
</feature>
<comment type="catalytic activity">
    <reaction evidence="1">
        <text>Thiol-dependent hydrolysis of ester, thioester, amide, peptide and isopeptide bonds formed by the C-terminal Gly of ubiquitin (a 76-residue protein attached to proteins as an intracellular targeting signal).</text>
        <dbReference type="EC" id="3.4.19.12"/>
    </reaction>
</comment>
<dbReference type="STRING" id="158441.A0A226D2N4"/>
<sequence>MELLQEESPPTVGEDEIIHIFLPYKLPDHETSSNSLNQNLIHLLQDAIKDWNSNQNFILIPKTAKSFRTWTQFETNVNINDPPLSARISKHIPNLQVGDLIPIYLKEQNAGVFISSEKEISPDDVILSTFQASSNCNSVMSTQSDLVISFPEQSTQIPKSELLKSPEFSIVLDLLIKTKFDMAQPKARKAGQERVETRDVADPMFATDWVTHLLCNEDSKSYSKFPQIKKKIRDDVILGERAALPFRRSGLWATVKVTLQICLIRECGVEVGSFIYKWTLLSAMRRALEIFQDADKTTNMSDLKVQMMRKIARRLTKLEIIGRTADDNRIQISVLWIKEQVTNLLSRVENDLKFKWISISNTIPSVNRNREEIPISMFEKEEMLRQTCPDVENEIEARKLKRSQNSLQITDSIPPLPNCPDRLSAHKFPPVNDTSTNHEADLELFEIENWVRLYADNFEKSEYCSSFNTLIYSYSQKAILHYQNDPIGNGRLVLTVLKCVQILDKIVTKSIKIIILELIWTSWIDSFFQGFATWRWQSEPSEKSFGVKFAQESEPMMELRTQILELIETEIEDILSRPSLEPNSKIDSNWVNSTFVLSYANKITTNLKLGSTSTASAANHLNRNKSVEEDEINFILNNGFNHIYHGTSILKDVKSDFAGRCTFQISNPNSNYAGMQRTINWTDHSQNSVLARQCQCPGDLSIPEFLKFGSLRSGNKIQYRNIALALTDDNLSWKAEEVFMLLCQAQFQSGKSSSTPELVRESHYDLLDPIFASELLRIVDNKADSNEKKWSNPYTMCCLVVITGRILEVGNVRAEAADLLRKCRKIAVSWISTLQNLIGKAYAASEELKNSLKLKMILAALAATLTFNVSPEHVNLVMSTSLDVESWMHAISTLSLLRLAICTGVTVEPAMHKLQKDNAFNQFARHAWKVSRSFESRWSKCSAPQIYESFPVLASDGSEHHIYMDSIFGRFLVDGLPVSRLPEDIVRSPNYQRVFQNAEFTVQPNLRNGVTIFSTTSKYENRTYQFYQEDGTTIIQELFESVGNHERLELLPNSGLQKDFPFSFSQNFSHWWNEEKNLIVFRPIQFDLPTFQEIKYTWNLGTNCINEIETSRQLISIHHNVFTKLCTDVYKIEPLGHIHAWLTKSKLIEVDLTRLGLKFSLNPKIHRLFSREYPNMLIDPNQNIGTLVGLENKLVLTEEENCDIRPARKVIVPHCSFEIIENDAAGHQRVHLNRTSLRNPRFFPYDLEYHKKLLEAPRNQAAWSYLAAHHGATASPLPDLFTGLTGTEMAFQILRSARVWSCQPYDAECLATFQIISGFSPKRKFYPEHLQCQQRITWPAGLPSTCAHEGYTVLVDKLMEDSVKLAPLFSQMEHSAKIEDKKTNLLLPYKHYWRQNNLDNYLLNIESLIYLRPEPVEYERQSLLDARYSINKNVRELSYMCGKWKSFYGIHNGVRIVRHLLISCAHLTGKTRRLRDIKRQDCVTSLSDLYPLRNCWLDFYRLALSVGENDYFRHWWTVLLTSLAFVGVDVNQLRILHMIAVHRERFQHLRPPEYAIYPNPASTFNIPDVKKILDNNSKAFNEAGYSTEREKNEARSTYNSNLRSEVSNVCNEVERKWIPRQVCQISINSYGISGINMHPAEGEINNLIKNWYENSKLDEFLENFETILASVVEENELKNEPLFSELGKLSNTCDLPHPRPNFDLRTIIQSENLFQIDSSLEEKVFHQIPRAGDTGVDYQARHFSKSEEFVECLKNMQIRSKQVWEKVITLLNGSTFGAHSLILSGLFPRLVPSILLPTLVWNSGNGTWVGNWNLSKVQTFVGAGCVYWTLEQKMARCIRYLRAGSSMELALLREEETVGLKSWSPSQNPEWLLLELELNMTIRPMQVKVAQAMLAPPSKSNSVLQSNMGEGKTSLIVPMLAASIANGTQLCRVTVIKSIFETNVNSLKHTLGGLLDRRVHILSCRRDIDFNSTLVSNIGTAYQECLRNRGIVVTLPEFRLSFQLKGYEFARKGNVGLAAPLISLQSWLDMNSRDILDESDEILSVKYQLIYTVGSQVPIGGGNLRWEIIQKLLKRLPTAMRSLRSNHGDSAVEYFSEDEKDASIFPYCRLLRSDVYPELINNLANDFIDGKVVGFVELKPHEKELIHKFITDNSITVTEIETILNFTCIKDSAEKLEILLILAGYLRFGVLESPLSKRWRVNYGVNSRGHRKLAVPFKAKDVASERTEFGHPDMAIILTQFSYYYSGLNDSQIQECFDYLSNKFHVNPASEYAKWIENVPPKKIHPSVRDYNGINLSDHEQRTEHLFPILRKSMAVIDFWLSNFVYPKESKQFEGKMTGTAWDLVSENQRLLTTGFSGTNDSKNLLPALISQNDLPELESTNRELESVLIRPEMNYRSFLGDTTSIDILQQLEHQKIKVLLDCGALMLQLDNEQVADKWLEIDTTLEAVVFFNKQNFLTVKDKESKRNSPFELSPFRERLEVCGIYLDDEHTRGTDLKFPQGSRACVTLGSGLTRDKMVQACMRMRMLGRGHFVTFWASNEVHNKIKALANFNNTSELGIIGGQHVPDWVKSNSETFQEDGLIYLTNSAVNYCKKRGAGIIFDKENAGNQTEDDFLQFGEQCSEPEIVSLSEIYCHARNHALFSTIYPKWFAAAKNTLRRASSTSPQKIMQVETCFTKIESVCKTRIITFIPNKVHFSQLLDEEQEKELEKEVELEAERQLPGAANPHLHKLSLGLLRALNNNGVIQYGTAHDIFSIAHVFNETTVKDKLEPECWGGSVLCTEDFLKTVEKESKLDTLTDFLRPVNWIVKLYDTSQKPILVVISPYEANELISKFRGGKFNATLHLFNARTLPNQKILIDNPKLTVPSANSPTNIAPWIPLLPSLFLSAGNLYFENFAEEAAFSTWLGIIPRPRGILQQYFDRGLISAKNGFVSRENRGFPGCPIPTSAFHSDPEALVTEISRIRNQSQFPADSHVANIVVNGMKYFDI</sequence>
<gene>
    <name evidence="10" type="ORF">Fcan01_25275</name>
</gene>
<evidence type="ECO:0000313" key="11">
    <source>
        <dbReference type="Proteomes" id="UP000198287"/>
    </source>
</evidence>
<dbReference type="OrthoDB" id="9991011at2759"/>
<reference evidence="10 11" key="1">
    <citation type="submission" date="2015-12" db="EMBL/GenBank/DDBJ databases">
        <title>The genome of Folsomia candida.</title>
        <authorList>
            <person name="Faddeeva A."/>
            <person name="Derks M.F."/>
            <person name="Anvar Y."/>
            <person name="Smit S."/>
            <person name="Van Straalen N."/>
            <person name="Roelofs D."/>
        </authorList>
    </citation>
    <scope>NUCLEOTIDE SEQUENCE [LARGE SCALE GENOMIC DNA]</scope>
    <source>
        <strain evidence="10 11">VU population</strain>
        <tissue evidence="10">Whole body</tissue>
    </source>
</reference>
<dbReference type="GO" id="GO:0006508">
    <property type="term" value="P:proteolysis"/>
    <property type="evidence" value="ECO:0007669"/>
    <property type="project" value="UniProtKB-KW"/>
</dbReference>
<dbReference type="EC" id="3.4.19.12" evidence="2"/>
<dbReference type="InterPro" id="IPR046541">
    <property type="entry name" value="DUF6606"/>
</dbReference>
<dbReference type="InterPro" id="IPR022105">
    <property type="entry name" value="DUF3645"/>
</dbReference>
<protein>
    <recommendedName>
        <fullName evidence="2">ubiquitinyl hydrolase 1</fullName>
        <ecNumber evidence="2">3.4.19.12</ecNumber>
    </recommendedName>
</protein>
<dbReference type="PANTHER" id="PTHR13367">
    <property type="entry name" value="UBIQUITIN THIOESTERASE"/>
    <property type="match status" value="1"/>
</dbReference>
<name>A0A226D2N4_FOLCA</name>
<keyword evidence="6" id="KW-0788">Thiol protease</keyword>
<dbReference type="Pfam" id="PF20255">
    <property type="entry name" value="DUF6606"/>
    <property type="match status" value="1"/>
</dbReference>
<organism evidence="10 11">
    <name type="scientific">Folsomia candida</name>
    <name type="common">Springtail</name>
    <dbReference type="NCBI Taxonomy" id="158441"/>
    <lineage>
        <taxon>Eukaryota</taxon>
        <taxon>Metazoa</taxon>
        <taxon>Ecdysozoa</taxon>
        <taxon>Arthropoda</taxon>
        <taxon>Hexapoda</taxon>
        <taxon>Collembola</taxon>
        <taxon>Entomobryomorpha</taxon>
        <taxon>Isotomoidea</taxon>
        <taxon>Isotomidae</taxon>
        <taxon>Proisotominae</taxon>
        <taxon>Folsomia</taxon>
    </lineage>
</organism>
<feature type="domain" description="DUF3638" evidence="7">
    <location>
        <begin position="1861"/>
        <end position="2082"/>
    </location>
</feature>
<evidence type="ECO:0000256" key="4">
    <source>
        <dbReference type="ARBA" id="ARBA00022786"/>
    </source>
</evidence>
<evidence type="ECO:0000256" key="2">
    <source>
        <dbReference type="ARBA" id="ARBA00012759"/>
    </source>
</evidence>
<dbReference type="PANTHER" id="PTHR13367:SF33">
    <property type="entry name" value="P-LOOP CONTAINING NUCLEOSIDE TRIPHOSPHATE HYDROLASE PROTEIN"/>
    <property type="match status" value="1"/>
</dbReference>
<keyword evidence="11" id="KW-1185">Reference proteome</keyword>
<evidence type="ECO:0000256" key="6">
    <source>
        <dbReference type="ARBA" id="ARBA00022807"/>
    </source>
</evidence>
<dbReference type="InterPro" id="IPR051346">
    <property type="entry name" value="OTU_Deubiquitinase"/>
</dbReference>